<keyword evidence="2" id="KW-0547">Nucleotide-binding</keyword>
<dbReference type="PANTHER" id="PTHR30486:SF6">
    <property type="entry name" value="TYPE IV PILUS RETRACTATION ATPASE PILT"/>
    <property type="match status" value="1"/>
</dbReference>
<accession>A0ABS2D2E3</accession>
<feature type="domain" description="Bacterial type II secretion system protein E" evidence="3">
    <location>
        <begin position="31"/>
        <end position="302"/>
    </location>
</feature>
<comment type="subcellular location">
    <subcellularLocation>
        <location evidence="2">Cytoplasm</location>
    </subcellularLocation>
</comment>
<dbReference type="InterPro" id="IPR050921">
    <property type="entry name" value="T4SS_GSP_E_ATPase"/>
</dbReference>
<name>A0ABS2D2E3_9SPHN</name>
<sequence length="344" mass="36516">MTLHVPIVIPPLPLASPTPPPTPDYLDAFLAPLRPLLDLPDVTDLYVNQPGEVWMDRLGRPTSRFVVPDLTDDALWYLARQVARVSHQGISRAHPILSATLPAGERMQVVAPPATRGGMAIAIRKQACAAMTLADYRRSSAFAATRHSSAPADAALRGLYAAGDFAGFLGAAVKARKTILIAGGTATGKTTFANALIREIPSDERLIAIEDTPEVVFDHPNMVGLIGVRGTQGESAAGAEALLQASLRMRPSRILLGELRGAEAFTFLRAVNTGHPGSITTIHADSADLAVEQLALLVLEAGIKLDRADVAAYVRKVVDVFVQLDRSGGVHSVRSVEWPAGAGR</sequence>
<dbReference type="Gene3D" id="3.30.450.90">
    <property type="match status" value="1"/>
</dbReference>
<dbReference type="InterPro" id="IPR001482">
    <property type="entry name" value="T2SS/T4SS_dom"/>
</dbReference>
<dbReference type="NCBIfam" id="TIGR02788">
    <property type="entry name" value="VirB11"/>
    <property type="match status" value="1"/>
</dbReference>
<organism evidence="4 5">
    <name type="scientific">Sphingomonas longa</name>
    <dbReference type="NCBI Taxonomy" id="2778730"/>
    <lineage>
        <taxon>Bacteria</taxon>
        <taxon>Pseudomonadati</taxon>
        <taxon>Pseudomonadota</taxon>
        <taxon>Alphaproteobacteria</taxon>
        <taxon>Sphingomonadales</taxon>
        <taxon>Sphingomonadaceae</taxon>
        <taxon>Sphingomonas</taxon>
    </lineage>
</organism>
<evidence type="ECO:0000256" key="2">
    <source>
        <dbReference type="RuleBase" id="RU366071"/>
    </source>
</evidence>
<dbReference type="PANTHER" id="PTHR30486">
    <property type="entry name" value="TWITCHING MOTILITY PROTEIN PILT"/>
    <property type="match status" value="1"/>
</dbReference>
<evidence type="ECO:0000313" key="4">
    <source>
        <dbReference type="EMBL" id="MBM6575070.1"/>
    </source>
</evidence>
<dbReference type="Pfam" id="PF00437">
    <property type="entry name" value="T2SSE"/>
    <property type="match status" value="1"/>
</dbReference>
<dbReference type="InterPro" id="IPR014155">
    <property type="entry name" value="VirB11"/>
</dbReference>
<keyword evidence="2" id="KW-0963">Cytoplasm</keyword>
<keyword evidence="2" id="KW-0067">ATP-binding</keyword>
<comment type="similarity">
    <text evidence="1 2">Belongs to the GSP E family.</text>
</comment>
<dbReference type="Proteomes" id="UP000763641">
    <property type="component" value="Unassembled WGS sequence"/>
</dbReference>
<evidence type="ECO:0000313" key="5">
    <source>
        <dbReference type="Proteomes" id="UP000763641"/>
    </source>
</evidence>
<evidence type="ECO:0000259" key="3">
    <source>
        <dbReference type="Pfam" id="PF00437"/>
    </source>
</evidence>
<dbReference type="CDD" id="cd01130">
    <property type="entry name" value="VirB11-like_ATPase"/>
    <property type="match status" value="1"/>
</dbReference>
<reference evidence="4 5" key="1">
    <citation type="submission" date="2020-12" db="EMBL/GenBank/DDBJ databases">
        <title>Sphingomonas sp.</title>
        <authorList>
            <person name="Kim M.K."/>
        </authorList>
    </citation>
    <scope>NUCLEOTIDE SEQUENCE [LARGE SCALE GENOMIC DNA]</scope>
    <source>
        <strain evidence="4 5">BT552</strain>
    </source>
</reference>
<comment type="caution">
    <text evidence="4">The sequence shown here is derived from an EMBL/GenBank/DDBJ whole genome shotgun (WGS) entry which is preliminary data.</text>
</comment>
<dbReference type="Gene3D" id="3.40.50.300">
    <property type="entry name" value="P-loop containing nucleotide triphosphate hydrolases"/>
    <property type="match status" value="1"/>
</dbReference>
<dbReference type="InterPro" id="IPR027417">
    <property type="entry name" value="P-loop_NTPase"/>
</dbReference>
<evidence type="ECO:0000256" key="1">
    <source>
        <dbReference type="ARBA" id="ARBA00006611"/>
    </source>
</evidence>
<dbReference type="EMBL" id="JAFEMC010000001">
    <property type="protein sequence ID" value="MBM6575070.1"/>
    <property type="molecule type" value="Genomic_DNA"/>
</dbReference>
<keyword evidence="5" id="KW-1185">Reference proteome</keyword>
<proteinExistence type="inferred from homology"/>
<dbReference type="SUPFAM" id="SSF52540">
    <property type="entry name" value="P-loop containing nucleoside triphosphate hydrolases"/>
    <property type="match status" value="1"/>
</dbReference>
<comment type="function">
    <text evidence="2">Part of the Type IV secretion system.</text>
</comment>
<gene>
    <name evidence="4" type="primary">virB11</name>
    <name evidence="4" type="ORF">ILT43_01700</name>
</gene>
<dbReference type="RefSeq" id="WP_204193583.1">
    <property type="nucleotide sequence ID" value="NZ_JAFEMC010000001.1"/>
</dbReference>
<protein>
    <recommendedName>
        <fullName evidence="2">Type IV secretion system protein</fullName>
    </recommendedName>
</protein>